<dbReference type="GO" id="GO:0005737">
    <property type="term" value="C:cytoplasm"/>
    <property type="evidence" value="ECO:0007669"/>
    <property type="project" value="TreeGrafter"/>
</dbReference>
<organism evidence="3 4">
    <name type="scientific">Emcibacter nanhaiensis</name>
    <dbReference type="NCBI Taxonomy" id="1505037"/>
    <lineage>
        <taxon>Bacteria</taxon>
        <taxon>Pseudomonadati</taxon>
        <taxon>Pseudomonadota</taxon>
        <taxon>Alphaproteobacteria</taxon>
        <taxon>Emcibacterales</taxon>
        <taxon>Emcibacteraceae</taxon>
        <taxon>Emcibacter</taxon>
    </lineage>
</organism>
<evidence type="ECO:0000313" key="4">
    <source>
        <dbReference type="Proteomes" id="UP000319148"/>
    </source>
</evidence>
<dbReference type="Proteomes" id="UP000319148">
    <property type="component" value="Unassembled WGS sequence"/>
</dbReference>
<dbReference type="OrthoDB" id="9782992at2"/>
<dbReference type="SUPFAM" id="SSF52833">
    <property type="entry name" value="Thioredoxin-like"/>
    <property type="match status" value="1"/>
</dbReference>
<dbReference type="InterPro" id="IPR004045">
    <property type="entry name" value="Glutathione_S-Trfase_N"/>
</dbReference>
<name>A0A501PB65_9PROT</name>
<dbReference type="Pfam" id="PF00043">
    <property type="entry name" value="GST_C"/>
    <property type="match status" value="1"/>
</dbReference>
<keyword evidence="4" id="KW-1185">Reference proteome</keyword>
<dbReference type="Pfam" id="PF13417">
    <property type="entry name" value="GST_N_3"/>
    <property type="match status" value="1"/>
</dbReference>
<reference evidence="4" key="1">
    <citation type="submission" date="2019-06" db="EMBL/GenBank/DDBJ databases">
        <title>The complete genome of Emcibacter congregatus ZYLT.</title>
        <authorList>
            <person name="Zhao Z."/>
        </authorList>
    </citation>
    <scope>NUCLEOTIDE SEQUENCE [LARGE SCALE GENOMIC DNA]</scope>
    <source>
        <strain evidence="4">MCCC 1A06723</strain>
    </source>
</reference>
<dbReference type="InterPro" id="IPR036282">
    <property type="entry name" value="Glutathione-S-Trfase_C_sf"/>
</dbReference>
<dbReference type="SFLD" id="SFLDS00019">
    <property type="entry name" value="Glutathione_Transferase_(cytos"/>
    <property type="match status" value="1"/>
</dbReference>
<evidence type="ECO:0000259" key="1">
    <source>
        <dbReference type="PROSITE" id="PS50404"/>
    </source>
</evidence>
<dbReference type="InterPro" id="IPR004046">
    <property type="entry name" value="GST_C"/>
</dbReference>
<dbReference type="PANTHER" id="PTHR43968:SF6">
    <property type="entry name" value="GLUTATHIONE S-TRANSFERASE OMEGA"/>
    <property type="match status" value="1"/>
</dbReference>
<dbReference type="InterPro" id="IPR050983">
    <property type="entry name" value="GST_Omega/HSP26"/>
</dbReference>
<dbReference type="PROSITE" id="PS50405">
    <property type="entry name" value="GST_CTER"/>
    <property type="match status" value="1"/>
</dbReference>
<evidence type="ECO:0000313" key="3">
    <source>
        <dbReference type="EMBL" id="TPD57465.1"/>
    </source>
</evidence>
<dbReference type="SFLD" id="SFLDG00358">
    <property type="entry name" value="Main_(cytGST)"/>
    <property type="match status" value="1"/>
</dbReference>
<dbReference type="AlphaFoldDB" id="A0A501PB65"/>
<dbReference type="EMBL" id="VFIY01000018">
    <property type="protein sequence ID" value="TPD57465.1"/>
    <property type="molecule type" value="Genomic_DNA"/>
</dbReference>
<dbReference type="Gene3D" id="1.20.1050.10">
    <property type="match status" value="1"/>
</dbReference>
<dbReference type="Gene3D" id="3.40.30.10">
    <property type="entry name" value="Glutaredoxin"/>
    <property type="match status" value="1"/>
</dbReference>
<feature type="domain" description="GST N-terminal" evidence="1">
    <location>
        <begin position="1"/>
        <end position="80"/>
    </location>
</feature>
<gene>
    <name evidence="3" type="ORF">FIV46_15200</name>
</gene>
<accession>A0A501PB65</accession>
<dbReference type="InterPro" id="IPR010987">
    <property type="entry name" value="Glutathione-S-Trfase_C-like"/>
</dbReference>
<dbReference type="InterPro" id="IPR036249">
    <property type="entry name" value="Thioredoxin-like_sf"/>
</dbReference>
<protein>
    <submittedName>
        <fullName evidence="3">Glutathione S-transferase family protein</fullName>
    </submittedName>
</protein>
<dbReference type="SUPFAM" id="SSF47616">
    <property type="entry name" value="GST C-terminal domain-like"/>
    <property type="match status" value="1"/>
</dbReference>
<dbReference type="CDD" id="cd00570">
    <property type="entry name" value="GST_N_family"/>
    <property type="match status" value="1"/>
</dbReference>
<dbReference type="RefSeq" id="WP_139941780.1">
    <property type="nucleotide sequence ID" value="NZ_JBHSYP010000005.1"/>
</dbReference>
<proteinExistence type="predicted"/>
<dbReference type="InterPro" id="IPR040079">
    <property type="entry name" value="Glutathione_S-Trfase"/>
</dbReference>
<evidence type="ECO:0000259" key="2">
    <source>
        <dbReference type="PROSITE" id="PS50405"/>
    </source>
</evidence>
<comment type="caution">
    <text evidence="3">The sequence shown here is derived from an EMBL/GenBank/DDBJ whole genome shotgun (WGS) entry which is preliminary data.</text>
</comment>
<feature type="domain" description="GST C-terminal" evidence="2">
    <location>
        <begin position="85"/>
        <end position="211"/>
    </location>
</feature>
<dbReference type="PROSITE" id="PS50404">
    <property type="entry name" value="GST_NTER"/>
    <property type="match status" value="1"/>
</dbReference>
<keyword evidence="3" id="KW-0808">Transferase</keyword>
<dbReference type="PANTHER" id="PTHR43968">
    <property type="match status" value="1"/>
</dbReference>
<sequence length="211" mass="24488">MKLYYNPLSTYSQKVLIAFYEKGLTFEPFVIDPRDKSARQSYQKIYPLGKIPLLITEQNRPVPESSIIIEFLDMNYMTGATLLPRDGEMSRQARLKDRMYDLYLNNPVVELLFESQKPRDRQDPCRMIKARETLDIMYEQLNENLCDHSWANGEEFSIADCAAAPALFYGQRVHPFSKYPAIKAYFSRLLGRPSLQKVLGEAEPLVKSFLK</sequence>
<dbReference type="GO" id="GO:0016740">
    <property type="term" value="F:transferase activity"/>
    <property type="evidence" value="ECO:0007669"/>
    <property type="project" value="UniProtKB-KW"/>
</dbReference>